<dbReference type="RefSeq" id="WP_015930038.1">
    <property type="nucleotide sequence ID" value="NC_011894.1"/>
</dbReference>
<dbReference type="EMBL" id="CP001349">
    <property type="protein sequence ID" value="ACL58378.1"/>
    <property type="molecule type" value="Genomic_DNA"/>
</dbReference>
<dbReference type="Proteomes" id="UP000008207">
    <property type="component" value="Chromosome"/>
</dbReference>
<sequence>MKYVLRDLALGTESEVEIGKTEFDSIVSATKMFSAATDIEELYDSVIENYYEYEHELITILQRNMIFKGEEFIYWKFSGITSRRLMNFMSSARSYIDQVPQHLDTIFGKISDETRSFNEEKSIQYDSMLGYRVLEALRNYSQHHGYPIHNVSIGMNWHGDRNPAVWKHYINPTIFVPALARDPKFKRSVLKELEQLGEHVPINPFVREYIEGIANIHSKARHLLDPMIHGARSLLDIHVKSFKDSLLNEDRSDLDFIVAEKYDNESGASEQIFLPEYALKFHDYFRKKNNSHENISRRYLTSEQC</sequence>
<dbReference type="KEGG" id="mno:Mnod_3467"/>
<dbReference type="AlphaFoldDB" id="B8IMJ2"/>
<dbReference type="OrthoDB" id="1374948at2"/>
<gene>
    <name evidence="1" type="ordered locus">Mnod_3467</name>
</gene>
<reference evidence="1 2" key="1">
    <citation type="submission" date="2009-01" db="EMBL/GenBank/DDBJ databases">
        <title>Complete sequence of chromosome of Methylobacterium nodulans ORS 2060.</title>
        <authorList>
            <consortium name="US DOE Joint Genome Institute"/>
            <person name="Lucas S."/>
            <person name="Copeland A."/>
            <person name="Lapidus A."/>
            <person name="Glavina del Rio T."/>
            <person name="Dalin E."/>
            <person name="Tice H."/>
            <person name="Bruce D."/>
            <person name="Goodwin L."/>
            <person name="Pitluck S."/>
            <person name="Sims D."/>
            <person name="Brettin T."/>
            <person name="Detter J.C."/>
            <person name="Han C."/>
            <person name="Larimer F."/>
            <person name="Land M."/>
            <person name="Hauser L."/>
            <person name="Kyrpides N."/>
            <person name="Ivanova N."/>
            <person name="Marx C.J."/>
            <person name="Richardson P."/>
        </authorList>
    </citation>
    <scope>NUCLEOTIDE SEQUENCE [LARGE SCALE GENOMIC DNA]</scope>
    <source>
        <strain evidence="2">LMG 21967 / CNCM I-2342 / ORS 2060</strain>
    </source>
</reference>
<evidence type="ECO:0000313" key="1">
    <source>
        <dbReference type="EMBL" id="ACL58378.1"/>
    </source>
</evidence>
<protein>
    <submittedName>
        <fullName evidence="1">Uncharacterized protein</fullName>
    </submittedName>
</protein>
<dbReference type="eggNOG" id="ENOG5030KGB">
    <property type="taxonomic scope" value="Bacteria"/>
</dbReference>
<accession>B8IMJ2</accession>
<keyword evidence="2" id="KW-1185">Reference proteome</keyword>
<organism evidence="1 2">
    <name type="scientific">Methylobacterium nodulans (strain LMG 21967 / CNCM I-2342 / ORS 2060)</name>
    <dbReference type="NCBI Taxonomy" id="460265"/>
    <lineage>
        <taxon>Bacteria</taxon>
        <taxon>Pseudomonadati</taxon>
        <taxon>Pseudomonadota</taxon>
        <taxon>Alphaproteobacteria</taxon>
        <taxon>Hyphomicrobiales</taxon>
        <taxon>Methylobacteriaceae</taxon>
        <taxon>Methylobacterium</taxon>
    </lineage>
</organism>
<evidence type="ECO:0000313" key="2">
    <source>
        <dbReference type="Proteomes" id="UP000008207"/>
    </source>
</evidence>
<dbReference type="HOGENOM" id="CLU_065572_0_0_5"/>
<name>B8IMJ2_METNO</name>
<proteinExistence type="predicted"/>